<feature type="region of interest" description="Disordered" evidence="4">
    <location>
        <begin position="92"/>
        <end position="116"/>
    </location>
</feature>
<evidence type="ECO:0000259" key="5">
    <source>
        <dbReference type="PROSITE" id="PS50987"/>
    </source>
</evidence>
<dbReference type="EMBL" id="CP163441">
    <property type="protein sequence ID" value="XDQ41768.1"/>
    <property type="molecule type" value="Genomic_DNA"/>
</dbReference>
<evidence type="ECO:0000313" key="6">
    <source>
        <dbReference type="EMBL" id="XDQ41768.1"/>
    </source>
</evidence>
<dbReference type="PANTHER" id="PTHR43132">
    <property type="entry name" value="ARSENICAL RESISTANCE OPERON REPRESSOR ARSR-RELATED"/>
    <property type="match status" value="1"/>
</dbReference>
<feature type="domain" description="HTH arsR-type" evidence="5">
    <location>
        <begin position="1"/>
        <end position="95"/>
    </location>
</feature>
<dbReference type="RefSeq" id="WP_369221361.1">
    <property type="nucleotide sequence ID" value="NZ_CP163441.1"/>
</dbReference>
<dbReference type="SMART" id="SM00418">
    <property type="entry name" value="HTH_ARSR"/>
    <property type="match status" value="1"/>
</dbReference>
<evidence type="ECO:0000256" key="2">
    <source>
        <dbReference type="ARBA" id="ARBA00023125"/>
    </source>
</evidence>
<accession>A0AB39QKE7</accession>
<keyword evidence="2" id="KW-0238">DNA-binding</keyword>
<keyword evidence="1" id="KW-0805">Transcription regulation</keyword>
<feature type="region of interest" description="Disordered" evidence="4">
    <location>
        <begin position="65"/>
        <end position="84"/>
    </location>
</feature>
<dbReference type="InterPro" id="IPR036388">
    <property type="entry name" value="WH-like_DNA-bd_sf"/>
</dbReference>
<dbReference type="GO" id="GO:0003700">
    <property type="term" value="F:DNA-binding transcription factor activity"/>
    <property type="evidence" value="ECO:0007669"/>
    <property type="project" value="InterPro"/>
</dbReference>
<dbReference type="CDD" id="cd00090">
    <property type="entry name" value="HTH_ARSR"/>
    <property type="match status" value="1"/>
</dbReference>
<dbReference type="PROSITE" id="PS50987">
    <property type="entry name" value="HTH_ARSR_2"/>
    <property type="match status" value="1"/>
</dbReference>
<evidence type="ECO:0000256" key="4">
    <source>
        <dbReference type="SAM" id="MobiDB-lite"/>
    </source>
</evidence>
<protein>
    <submittedName>
        <fullName evidence="6">ArsR/SmtB family transcription factor</fullName>
    </submittedName>
</protein>
<reference evidence="6" key="1">
    <citation type="submission" date="2024-07" db="EMBL/GenBank/DDBJ databases">
        <authorList>
            <person name="Yu S.T."/>
        </authorList>
    </citation>
    <scope>NUCLEOTIDE SEQUENCE</scope>
    <source>
        <strain evidence="6">R39</strain>
    </source>
</reference>
<gene>
    <name evidence="6" type="ORF">AB5J52_05475</name>
</gene>
<proteinExistence type="predicted"/>
<dbReference type="SUPFAM" id="SSF46785">
    <property type="entry name" value="Winged helix' DNA-binding domain"/>
    <property type="match status" value="1"/>
</dbReference>
<evidence type="ECO:0000256" key="1">
    <source>
        <dbReference type="ARBA" id="ARBA00023015"/>
    </source>
</evidence>
<dbReference type="InterPro" id="IPR036390">
    <property type="entry name" value="WH_DNA-bd_sf"/>
</dbReference>
<sequence>MSTPPYRLKAGFFETLGHPARIRVLEVLSEREHAVAEMPPEVGIEAAHLSQQPAVPRRANLVVTRKEGSTVRHSPAGRHVAEPLRGARSILSGVPAGQADLPAGLRAARTERKPPS</sequence>
<dbReference type="GO" id="GO:0003677">
    <property type="term" value="F:DNA binding"/>
    <property type="evidence" value="ECO:0007669"/>
    <property type="project" value="UniProtKB-KW"/>
</dbReference>
<dbReference type="PANTHER" id="PTHR43132:SF2">
    <property type="entry name" value="ARSENICAL RESISTANCE OPERON REPRESSOR ARSR-RELATED"/>
    <property type="match status" value="1"/>
</dbReference>
<name>A0AB39QKE7_9ACTN</name>
<dbReference type="Gene3D" id="1.10.10.10">
    <property type="entry name" value="Winged helix-like DNA-binding domain superfamily/Winged helix DNA-binding domain"/>
    <property type="match status" value="1"/>
</dbReference>
<dbReference type="InterPro" id="IPR051011">
    <property type="entry name" value="Metal_resp_trans_reg"/>
</dbReference>
<evidence type="ECO:0000256" key="3">
    <source>
        <dbReference type="ARBA" id="ARBA00023163"/>
    </source>
</evidence>
<keyword evidence="3" id="KW-0804">Transcription</keyword>
<dbReference type="InterPro" id="IPR001845">
    <property type="entry name" value="HTH_ArsR_DNA-bd_dom"/>
</dbReference>
<dbReference type="AlphaFoldDB" id="A0AB39QKE7"/>
<organism evidence="6">
    <name type="scientific">Streptomyces sp. R39</name>
    <dbReference type="NCBI Taxonomy" id="3238631"/>
    <lineage>
        <taxon>Bacteria</taxon>
        <taxon>Bacillati</taxon>
        <taxon>Actinomycetota</taxon>
        <taxon>Actinomycetes</taxon>
        <taxon>Kitasatosporales</taxon>
        <taxon>Streptomycetaceae</taxon>
        <taxon>Streptomyces</taxon>
    </lineage>
</organism>
<dbReference type="InterPro" id="IPR011991">
    <property type="entry name" value="ArsR-like_HTH"/>
</dbReference>